<reference evidence="6 7" key="2">
    <citation type="submission" date="2018-12" db="EMBL/GenBank/DDBJ databases">
        <title>Rhizobacter gummiphilus sp. nov., a rubber-degrading bacterium isolated from the soil of a botanical garden in Japan.</title>
        <authorList>
            <person name="Shunsuke S.S."/>
        </authorList>
    </citation>
    <scope>NUCLEOTIDE SEQUENCE [LARGE SCALE GENOMIC DNA]</scope>
    <source>
        <strain evidence="6 7">S-16</strain>
    </source>
</reference>
<dbReference type="PANTHER" id="PTHR36926">
    <property type="entry name" value="COLICIN V PRODUCTION PROTEIN"/>
    <property type="match status" value="1"/>
</dbReference>
<dbReference type="EMBL" id="QUSW01000001">
    <property type="protein sequence ID" value="RQP25666.1"/>
    <property type="molecule type" value="Genomic_DNA"/>
</dbReference>
<gene>
    <name evidence="6" type="ORF">DZC73_00905</name>
</gene>
<dbReference type="GO" id="GO:0009403">
    <property type="term" value="P:toxin biosynthetic process"/>
    <property type="evidence" value="ECO:0007669"/>
    <property type="project" value="InterPro"/>
</dbReference>
<dbReference type="Pfam" id="PF02674">
    <property type="entry name" value="Colicin_V"/>
    <property type="match status" value="1"/>
</dbReference>
<evidence type="ECO:0000313" key="7">
    <source>
        <dbReference type="Proteomes" id="UP000267464"/>
    </source>
</evidence>
<accession>A0A3N7HW91</accession>
<keyword evidence="4 5" id="KW-0472">Membrane</keyword>
<comment type="caution">
    <text evidence="6">The sequence shown here is derived from an EMBL/GenBank/DDBJ whole genome shotgun (WGS) entry which is preliminary data.</text>
</comment>
<dbReference type="InterPro" id="IPR003825">
    <property type="entry name" value="Colicin-V_CvpA"/>
</dbReference>
<name>A0A3N7HW91_9BURK</name>
<evidence type="ECO:0000256" key="5">
    <source>
        <dbReference type="SAM" id="Phobius"/>
    </source>
</evidence>
<dbReference type="InterPro" id="IPR052719">
    <property type="entry name" value="CvpA-like"/>
</dbReference>
<feature type="transmembrane region" description="Helical" evidence="5">
    <location>
        <begin position="109"/>
        <end position="130"/>
    </location>
</feature>
<reference evidence="6 7" key="1">
    <citation type="submission" date="2018-08" db="EMBL/GenBank/DDBJ databases">
        <authorList>
            <person name="Khan S.A."/>
            <person name="Jeon C.O."/>
            <person name="Chun B.H."/>
            <person name="Jeong S.E."/>
        </authorList>
    </citation>
    <scope>NUCLEOTIDE SEQUENCE [LARGE SCALE GENOMIC DNA]</scope>
    <source>
        <strain evidence="6 7">S-16</strain>
    </source>
</reference>
<evidence type="ECO:0000313" key="6">
    <source>
        <dbReference type="EMBL" id="RQP25666.1"/>
    </source>
</evidence>
<keyword evidence="2 5" id="KW-0812">Transmembrane</keyword>
<comment type="subcellular location">
    <subcellularLocation>
        <location evidence="1">Membrane</location>
        <topology evidence="1">Multi-pass membrane protein</topology>
    </subcellularLocation>
</comment>
<evidence type="ECO:0000256" key="4">
    <source>
        <dbReference type="ARBA" id="ARBA00023136"/>
    </source>
</evidence>
<evidence type="ECO:0000256" key="3">
    <source>
        <dbReference type="ARBA" id="ARBA00022989"/>
    </source>
</evidence>
<sequence length="165" mass="17787">MTDIGWVDWVFIGILMLSVVVGLIRGFVFEVLSLLGWLVAYFAAQWLSPELAPHIPVGKPGSGLNHAASFACTFIAALIIWALLSRLIRMLIQATPLSIVDRTLGATFGVARALVVMLAITTVVLLTSLAKSAAWQESRGAVWLHGALVGIKPVLPQQIAEHLPR</sequence>
<proteinExistence type="predicted"/>
<keyword evidence="7" id="KW-1185">Reference proteome</keyword>
<dbReference type="OrthoDB" id="9810601at2"/>
<organism evidence="6 7">
    <name type="scientific">Piscinibacter terrae</name>
    <dbReference type="NCBI Taxonomy" id="2496871"/>
    <lineage>
        <taxon>Bacteria</taxon>
        <taxon>Pseudomonadati</taxon>
        <taxon>Pseudomonadota</taxon>
        <taxon>Betaproteobacteria</taxon>
        <taxon>Burkholderiales</taxon>
        <taxon>Sphaerotilaceae</taxon>
        <taxon>Piscinibacter</taxon>
    </lineage>
</organism>
<dbReference type="RefSeq" id="WP_124538320.1">
    <property type="nucleotide sequence ID" value="NZ_QUSW01000001.1"/>
</dbReference>
<dbReference type="AlphaFoldDB" id="A0A3N7HW91"/>
<dbReference type="PANTHER" id="PTHR36926:SF1">
    <property type="entry name" value="COLICIN V PRODUCTION PROTEIN"/>
    <property type="match status" value="1"/>
</dbReference>
<evidence type="ECO:0000256" key="2">
    <source>
        <dbReference type="ARBA" id="ARBA00022692"/>
    </source>
</evidence>
<evidence type="ECO:0000256" key="1">
    <source>
        <dbReference type="ARBA" id="ARBA00004141"/>
    </source>
</evidence>
<feature type="transmembrane region" description="Helical" evidence="5">
    <location>
        <begin position="6"/>
        <end position="24"/>
    </location>
</feature>
<protein>
    <submittedName>
        <fullName evidence="6">CvpA family protein</fullName>
    </submittedName>
</protein>
<dbReference type="Proteomes" id="UP000267464">
    <property type="component" value="Unassembled WGS sequence"/>
</dbReference>
<keyword evidence="3 5" id="KW-1133">Transmembrane helix</keyword>
<dbReference type="GO" id="GO:0016020">
    <property type="term" value="C:membrane"/>
    <property type="evidence" value="ECO:0007669"/>
    <property type="project" value="UniProtKB-SubCell"/>
</dbReference>
<feature type="transmembrane region" description="Helical" evidence="5">
    <location>
        <begin position="67"/>
        <end position="88"/>
    </location>
</feature>
<feature type="transmembrane region" description="Helical" evidence="5">
    <location>
        <begin position="31"/>
        <end position="47"/>
    </location>
</feature>